<keyword evidence="5 9" id="KW-0653">Protein transport</keyword>
<feature type="transmembrane region" description="Helical" evidence="9">
    <location>
        <begin position="77"/>
        <end position="98"/>
    </location>
</feature>
<comment type="subcellular location">
    <subcellularLocation>
        <location evidence="9">Cell membrane</location>
        <topology evidence="9">Multi-pass membrane protein</topology>
    </subcellularLocation>
    <subcellularLocation>
        <location evidence="1">Membrane</location>
        <topology evidence="1">Multi-pass membrane protein</topology>
    </subcellularLocation>
</comment>
<dbReference type="EMBL" id="DVHL01000018">
    <property type="protein sequence ID" value="HIR65699.1"/>
    <property type="molecule type" value="Genomic_DNA"/>
</dbReference>
<keyword evidence="8 9" id="KW-0472">Membrane</keyword>
<evidence type="ECO:0000256" key="3">
    <source>
        <dbReference type="ARBA" id="ARBA00022448"/>
    </source>
</evidence>
<gene>
    <name evidence="11" type="primary">secG</name>
    <name evidence="11" type="ORF">IAC95_02265</name>
</gene>
<evidence type="ECO:0000313" key="11">
    <source>
        <dbReference type="EMBL" id="HIR65699.1"/>
    </source>
</evidence>
<dbReference type="Pfam" id="PF03840">
    <property type="entry name" value="SecG"/>
    <property type="match status" value="1"/>
</dbReference>
<evidence type="ECO:0000256" key="5">
    <source>
        <dbReference type="ARBA" id="ARBA00022927"/>
    </source>
</evidence>
<keyword evidence="9" id="KW-1003">Cell membrane</keyword>
<dbReference type="GO" id="GO:0005886">
    <property type="term" value="C:plasma membrane"/>
    <property type="evidence" value="ECO:0007669"/>
    <property type="project" value="UniProtKB-SubCell"/>
</dbReference>
<reference evidence="11" key="2">
    <citation type="journal article" date="2021" name="PeerJ">
        <title>Extensive microbial diversity within the chicken gut microbiome revealed by metagenomics and culture.</title>
        <authorList>
            <person name="Gilroy R."/>
            <person name="Ravi A."/>
            <person name="Getino M."/>
            <person name="Pursley I."/>
            <person name="Horton D.L."/>
            <person name="Alikhan N.F."/>
            <person name="Baker D."/>
            <person name="Gharbi K."/>
            <person name="Hall N."/>
            <person name="Watson M."/>
            <person name="Adriaenssens E.M."/>
            <person name="Foster-Nyarko E."/>
            <person name="Jarju S."/>
            <person name="Secka A."/>
            <person name="Antonio M."/>
            <person name="Oren A."/>
            <person name="Chaudhuri R.R."/>
            <person name="La Ragione R."/>
            <person name="Hildebrand F."/>
            <person name="Pallen M.J."/>
        </authorList>
    </citation>
    <scope>NUCLEOTIDE SEQUENCE</scope>
    <source>
        <strain evidence="11">CHK121-14286</strain>
    </source>
</reference>
<feature type="transmembrane region" description="Helical" evidence="9">
    <location>
        <begin position="12"/>
        <end position="38"/>
    </location>
</feature>
<evidence type="ECO:0000256" key="9">
    <source>
        <dbReference type="RuleBase" id="RU365087"/>
    </source>
</evidence>
<organism evidence="11 12">
    <name type="scientific">Candidatus Fimimonas gallinarum</name>
    <dbReference type="NCBI Taxonomy" id="2840821"/>
    <lineage>
        <taxon>Bacteria</taxon>
        <taxon>Pseudomonadati</taxon>
        <taxon>Myxococcota</taxon>
        <taxon>Myxococcia</taxon>
        <taxon>Myxococcales</taxon>
        <taxon>Cystobacterineae</taxon>
        <taxon>Myxococcaceae</taxon>
        <taxon>Myxococcaceae incertae sedis</taxon>
        <taxon>Candidatus Fimimonas</taxon>
    </lineage>
</organism>
<keyword evidence="4 9" id="KW-0812">Transmembrane</keyword>
<name>A0A9D1E410_9BACT</name>
<dbReference type="GO" id="GO:0015450">
    <property type="term" value="F:protein-transporting ATPase activity"/>
    <property type="evidence" value="ECO:0007669"/>
    <property type="project" value="UniProtKB-UniRule"/>
</dbReference>
<accession>A0A9D1E410</accession>
<dbReference type="NCBIfam" id="TIGR00810">
    <property type="entry name" value="secG"/>
    <property type="match status" value="1"/>
</dbReference>
<comment type="function">
    <text evidence="9">Involved in protein export. Participates in an early event of protein translocation.</text>
</comment>
<evidence type="ECO:0000256" key="7">
    <source>
        <dbReference type="ARBA" id="ARBA00023010"/>
    </source>
</evidence>
<evidence type="ECO:0000256" key="1">
    <source>
        <dbReference type="ARBA" id="ARBA00004141"/>
    </source>
</evidence>
<evidence type="ECO:0000256" key="2">
    <source>
        <dbReference type="ARBA" id="ARBA00008445"/>
    </source>
</evidence>
<comment type="similarity">
    <text evidence="2 9">Belongs to the SecG family.</text>
</comment>
<dbReference type="AlphaFoldDB" id="A0A9D1E410"/>
<evidence type="ECO:0000256" key="4">
    <source>
        <dbReference type="ARBA" id="ARBA00022692"/>
    </source>
</evidence>
<dbReference type="InterPro" id="IPR004692">
    <property type="entry name" value="SecG"/>
</dbReference>
<feature type="region of interest" description="Disordered" evidence="10">
    <location>
        <begin position="47"/>
        <end position="69"/>
    </location>
</feature>
<protein>
    <recommendedName>
        <fullName evidence="9">Protein-export membrane protein SecG</fullName>
    </recommendedName>
</protein>
<dbReference type="GO" id="GO:0009306">
    <property type="term" value="P:protein secretion"/>
    <property type="evidence" value="ECO:0007669"/>
    <property type="project" value="UniProtKB-UniRule"/>
</dbReference>
<keyword evidence="3 9" id="KW-0813">Transport</keyword>
<sequence>MLNALLLFANTAYVVFGIKIALAVIALVCTVFIICVVLMQSGNSDGMEAISGSSKSDDSETYYGKNASSRRDAKLKLWTYICSGVLAVCCIVFIILSVL</sequence>
<evidence type="ECO:0000256" key="10">
    <source>
        <dbReference type="SAM" id="MobiDB-lite"/>
    </source>
</evidence>
<proteinExistence type="inferred from homology"/>
<keyword evidence="6 9" id="KW-1133">Transmembrane helix</keyword>
<dbReference type="Proteomes" id="UP000824200">
    <property type="component" value="Unassembled WGS sequence"/>
</dbReference>
<evidence type="ECO:0000256" key="6">
    <source>
        <dbReference type="ARBA" id="ARBA00022989"/>
    </source>
</evidence>
<keyword evidence="7 9" id="KW-0811">Translocation</keyword>
<evidence type="ECO:0000313" key="12">
    <source>
        <dbReference type="Proteomes" id="UP000824200"/>
    </source>
</evidence>
<evidence type="ECO:0000256" key="8">
    <source>
        <dbReference type="ARBA" id="ARBA00023136"/>
    </source>
</evidence>
<comment type="caution">
    <text evidence="11">The sequence shown here is derived from an EMBL/GenBank/DDBJ whole genome shotgun (WGS) entry which is preliminary data.</text>
</comment>
<reference evidence="11" key="1">
    <citation type="submission" date="2020-10" db="EMBL/GenBank/DDBJ databases">
        <authorList>
            <person name="Gilroy R."/>
        </authorList>
    </citation>
    <scope>NUCLEOTIDE SEQUENCE</scope>
    <source>
        <strain evidence="11">CHK121-14286</strain>
    </source>
</reference>